<dbReference type="Proteomes" id="UP001153555">
    <property type="component" value="Unassembled WGS sequence"/>
</dbReference>
<evidence type="ECO:0000256" key="6">
    <source>
        <dbReference type="ARBA" id="ARBA00022786"/>
    </source>
</evidence>
<dbReference type="PANTHER" id="PTHR22937:SF65">
    <property type="entry name" value="E3 UBIQUITIN-PROTEIN LIGASE ARK2C"/>
    <property type="match status" value="1"/>
</dbReference>
<dbReference type="GO" id="GO:0008270">
    <property type="term" value="F:zinc ion binding"/>
    <property type="evidence" value="ECO:0007669"/>
    <property type="project" value="UniProtKB-KW"/>
</dbReference>
<keyword evidence="7" id="KW-0862">Zinc</keyword>
<evidence type="ECO:0000256" key="2">
    <source>
        <dbReference type="ARBA" id="ARBA00012483"/>
    </source>
</evidence>
<feature type="region of interest" description="Disordered" evidence="9">
    <location>
        <begin position="36"/>
        <end position="59"/>
    </location>
</feature>
<evidence type="ECO:0000256" key="8">
    <source>
        <dbReference type="PROSITE-ProRule" id="PRU00175"/>
    </source>
</evidence>
<dbReference type="PROSITE" id="PS50089">
    <property type="entry name" value="ZF_RING_2"/>
    <property type="match status" value="1"/>
</dbReference>
<reference evidence="11" key="1">
    <citation type="submission" date="2019-12" db="EMBL/GenBank/DDBJ databases">
        <authorList>
            <person name="Scholes J."/>
        </authorList>
    </citation>
    <scope>NUCLEOTIDE SEQUENCE</scope>
</reference>
<accession>A0A9N7R6R7</accession>
<evidence type="ECO:0000259" key="10">
    <source>
        <dbReference type="PROSITE" id="PS50089"/>
    </source>
</evidence>
<dbReference type="Gene3D" id="3.30.40.10">
    <property type="entry name" value="Zinc/RING finger domain, C3HC4 (zinc finger)"/>
    <property type="match status" value="1"/>
</dbReference>
<evidence type="ECO:0000256" key="1">
    <source>
        <dbReference type="ARBA" id="ARBA00000900"/>
    </source>
</evidence>
<dbReference type="InterPro" id="IPR001841">
    <property type="entry name" value="Znf_RING"/>
</dbReference>
<dbReference type="SMART" id="SM00184">
    <property type="entry name" value="RING"/>
    <property type="match status" value="1"/>
</dbReference>
<feature type="domain" description="RING-type" evidence="10">
    <location>
        <begin position="141"/>
        <end position="184"/>
    </location>
</feature>
<keyword evidence="3" id="KW-0808">Transferase</keyword>
<dbReference type="InterPro" id="IPR013083">
    <property type="entry name" value="Znf_RING/FYVE/PHD"/>
</dbReference>
<comment type="catalytic activity">
    <reaction evidence="1">
        <text>S-ubiquitinyl-[E2 ubiquitin-conjugating enzyme]-L-cysteine + [acceptor protein]-L-lysine = [E2 ubiquitin-conjugating enzyme]-L-cysteine + N(6)-ubiquitinyl-[acceptor protein]-L-lysine.</text>
        <dbReference type="EC" id="2.3.2.27"/>
    </reaction>
</comment>
<gene>
    <name evidence="11" type="ORF">SHERM_17127</name>
</gene>
<comment type="caution">
    <text evidence="11">The sequence shown here is derived from an EMBL/GenBank/DDBJ whole genome shotgun (WGS) entry which is preliminary data.</text>
</comment>
<keyword evidence="4" id="KW-0479">Metal-binding</keyword>
<dbReference type="OrthoDB" id="912690at2759"/>
<evidence type="ECO:0000256" key="5">
    <source>
        <dbReference type="ARBA" id="ARBA00022771"/>
    </source>
</evidence>
<evidence type="ECO:0000313" key="12">
    <source>
        <dbReference type="Proteomes" id="UP001153555"/>
    </source>
</evidence>
<dbReference type="Pfam" id="PF13639">
    <property type="entry name" value="zf-RING_2"/>
    <property type="match status" value="1"/>
</dbReference>
<evidence type="ECO:0000256" key="3">
    <source>
        <dbReference type="ARBA" id="ARBA00022679"/>
    </source>
</evidence>
<keyword evidence="12" id="KW-1185">Reference proteome</keyword>
<keyword evidence="5 8" id="KW-0863">Zinc-finger</keyword>
<keyword evidence="6" id="KW-0833">Ubl conjugation pathway</keyword>
<dbReference type="EMBL" id="CACSLK010015970">
    <property type="protein sequence ID" value="CAA0817555.1"/>
    <property type="molecule type" value="Genomic_DNA"/>
</dbReference>
<dbReference type="PANTHER" id="PTHR22937">
    <property type="entry name" value="E3 UBIQUITIN-PROTEIN LIGASE RNF165"/>
    <property type="match status" value="1"/>
</dbReference>
<organism evidence="11 12">
    <name type="scientific">Striga hermonthica</name>
    <name type="common">Purple witchweed</name>
    <name type="synonym">Buchnera hermonthica</name>
    <dbReference type="NCBI Taxonomy" id="68872"/>
    <lineage>
        <taxon>Eukaryota</taxon>
        <taxon>Viridiplantae</taxon>
        <taxon>Streptophyta</taxon>
        <taxon>Embryophyta</taxon>
        <taxon>Tracheophyta</taxon>
        <taxon>Spermatophyta</taxon>
        <taxon>Magnoliopsida</taxon>
        <taxon>eudicotyledons</taxon>
        <taxon>Gunneridae</taxon>
        <taxon>Pentapetalae</taxon>
        <taxon>asterids</taxon>
        <taxon>lamiids</taxon>
        <taxon>Lamiales</taxon>
        <taxon>Orobanchaceae</taxon>
        <taxon>Buchnereae</taxon>
        <taxon>Striga</taxon>
    </lineage>
</organism>
<evidence type="ECO:0000256" key="7">
    <source>
        <dbReference type="ARBA" id="ARBA00022833"/>
    </source>
</evidence>
<dbReference type="EC" id="2.3.2.27" evidence="2"/>
<sequence length="198" mass="21113">MSAGGGLGTDGGVPNAAGRGVLTAANGNGAAGSEASLTNLSGPIEPTGSQLMGMADTSFSSNGRLEPDDALLPGAILVSMPRTHTRHVLTEADFAGLNVSAILSLGSRLQRRRYEGLQEDKISKYLNIITNNNIVDEKTVCAICLDDFCGKDMQVAIVDGCGHKFHACCLKKWLRRKNICPLCRRIAISVREDFLYFV</sequence>
<dbReference type="GO" id="GO:0061630">
    <property type="term" value="F:ubiquitin protein ligase activity"/>
    <property type="evidence" value="ECO:0007669"/>
    <property type="project" value="UniProtKB-EC"/>
</dbReference>
<dbReference type="InterPro" id="IPR045191">
    <property type="entry name" value="MBR1/2-like"/>
</dbReference>
<protein>
    <recommendedName>
        <fullName evidence="2">RING-type E3 ubiquitin transferase</fullName>
        <ecNumber evidence="2">2.3.2.27</ecNumber>
    </recommendedName>
</protein>
<proteinExistence type="predicted"/>
<dbReference type="SUPFAM" id="SSF57850">
    <property type="entry name" value="RING/U-box"/>
    <property type="match status" value="1"/>
</dbReference>
<evidence type="ECO:0000256" key="4">
    <source>
        <dbReference type="ARBA" id="ARBA00022723"/>
    </source>
</evidence>
<evidence type="ECO:0000256" key="9">
    <source>
        <dbReference type="SAM" id="MobiDB-lite"/>
    </source>
</evidence>
<name>A0A9N7R6R7_STRHE</name>
<dbReference type="AlphaFoldDB" id="A0A9N7R6R7"/>
<evidence type="ECO:0000313" key="11">
    <source>
        <dbReference type="EMBL" id="CAA0817555.1"/>
    </source>
</evidence>